<reference evidence="1" key="1">
    <citation type="submission" date="2020-03" db="EMBL/GenBank/DDBJ databases">
        <authorList>
            <person name="Weist P."/>
        </authorList>
    </citation>
    <scope>NUCLEOTIDE SEQUENCE</scope>
</reference>
<gene>
    <name evidence="1" type="ORF">PLEPLA_LOCUS17862</name>
</gene>
<organism evidence="1 2">
    <name type="scientific">Pleuronectes platessa</name>
    <name type="common">European plaice</name>
    <dbReference type="NCBI Taxonomy" id="8262"/>
    <lineage>
        <taxon>Eukaryota</taxon>
        <taxon>Metazoa</taxon>
        <taxon>Chordata</taxon>
        <taxon>Craniata</taxon>
        <taxon>Vertebrata</taxon>
        <taxon>Euteleostomi</taxon>
        <taxon>Actinopterygii</taxon>
        <taxon>Neopterygii</taxon>
        <taxon>Teleostei</taxon>
        <taxon>Neoteleostei</taxon>
        <taxon>Acanthomorphata</taxon>
        <taxon>Carangaria</taxon>
        <taxon>Pleuronectiformes</taxon>
        <taxon>Pleuronectoidei</taxon>
        <taxon>Pleuronectidae</taxon>
        <taxon>Pleuronectes</taxon>
    </lineage>
</organism>
<accession>A0A9N7UG64</accession>
<keyword evidence="2" id="KW-1185">Reference proteome</keyword>
<dbReference type="AlphaFoldDB" id="A0A9N7UG64"/>
<dbReference type="EMBL" id="CADEAL010001180">
    <property type="protein sequence ID" value="CAB1429882.1"/>
    <property type="molecule type" value="Genomic_DNA"/>
</dbReference>
<proteinExistence type="predicted"/>
<evidence type="ECO:0000313" key="2">
    <source>
        <dbReference type="Proteomes" id="UP001153269"/>
    </source>
</evidence>
<evidence type="ECO:0000313" key="1">
    <source>
        <dbReference type="EMBL" id="CAB1429882.1"/>
    </source>
</evidence>
<sequence length="110" mass="11559">MESGAGDATSFFSGNLLVLPKYLCLEPDAPCQHSSNDTRALRTDRFQNAAHLEGETVWVLAPAPGAVCRDSFPCLRSQSLFVCLCCQSRSQLCNPVQPTAAAAAAAGAAD</sequence>
<comment type="caution">
    <text evidence="1">The sequence shown here is derived from an EMBL/GenBank/DDBJ whole genome shotgun (WGS) entry which is preliminary data.</text>
</comment>
<name>A0A9N7UG64_PLEPL</name>
<dbReference type="Proteomes" id="UP001153269">
    <property type="component" value="Unassembled WGS sequence"/>
</dbReference>
<protein>
    <submittedName>
        <fullName evidence="1">Uncharacterized protein</fullName>
    </submittedName>
</protein>